<organism evidence="1 2">
    <name type="scientific">Paracidovorax valerianellae</name>
    <dbReference type="NCBI Taxonomy" id="187868"/>
    <lineage>
        <taxon>Bacteria</taxon>
        <taxon>Pseudomonadati</taxon>
        <taxon>Pseudomonadota</taxon>
        <taxon>Betaproteobacteria</taxon>
        <taxon>Burkholderiales</taxon>
        <taxon>Comamonadaceae</taxon>
        <taxon>Paracidovorax</taxon>
    </lineage>
</organism>
<proteinExistence type="predicted"/>
<name>A0A1G6LCQ4_9BURK</name>
<dbReference type="EMBL" id="FMZC01000002">
    <property type="protein sequence ID" value="SDC41089.1"/>
    <property type="molecule type" value="Genomic_DNA"/>
</dbReference>
<dbReference type="OrthoDB" id="5522207at2"/>
<dbReference type="Proteomes" id="UP000198781">
    <property type="component" value="Unassembled WGS sequence"/>
</dbReference>
<evidence type="ECO:0000313" key="1">
    <source>
        <dbReference type="EMBL" id="SDC41089.1"/>
    </source>
</evidence>
<reference evidence="1 2" key="1">
    <citation type="submission" date="2016-10" db="EMBL/GenBank/DDBJ databases">
        <authorList>
            <person name="de Groot N.N."/>
        </authorList>
    </citation>
    <scope>NUCLEOTIDE SEQUENCE [LARGE SCALE GENOMIC DNA]</scope>
    <source>
        <strain evidence="1 2">DSM 16619</strain>
    </source>
</reference>
<sequence length="108" mass="12367">MLQGLFARQRRASVPSPLFSVCQLQLSEQVHWLDSKGLLDPLPYVQRHLRGDWGEVDEAQRRANEGALQAGGVLRSQYRITPRLALFVLTDEARHRTVVRLPEEPDPR</sequence>
<accession>A0A1G6LCQ4</accession>
<dbReference type="RefSeq" id="WP_092740356.1">
    <property type="nucleotide sequence ID" value="NZ_FMZC01000002.1"/>
</dbReference>
<keyword evidence="2" id="KW-1185">Reference proteome</keyword>
<dbReference type="STRING" id="187868.SAMN05192589_102136"/>
<protein>
    <submittedName>
        <fullName evidence="1">Uncharacterized protein</fullName>
    </submittedName>
</protein>
<dbReference type="AlphaFoldDB" id="A0A1G6LCQ4"/>
<gene>
    <name evidence="1" type="ORF">SAMN05192589_102136</name>
</gene>
<evidence type="ECO:0000313" key="2">
    <source>
        <dbReference type="Proteomes" id="UP000198781"/>
    </source>
</evidence>